<reference evidence="1 2" key="1">
    <citation type="submission" date="2015-07" db="EMBL/GenBank/DDBJ databases">
        <title>Emmonsia species relationships and genome sequence.</title>
        <authorList>
            <person name="Cuomo C.A."/>
            <person name="Schwartz I.S."/>
            <person name="Kenyon C."/>
            <person name="de Hoog G.S."/>
            <person name="Govender N.P."/>
            <person name="Botha A."/>
            <person name="Moreno L."/>
            <person name="de Vries M."/>
            <person name="Munoz J.F."/>
            <person name="Stielow J.B."/>
        </authorList>
    </citation>
    <scope>NUCLEOTIDE SEQUENCE [LARGE SCALE GENOMIC DNA]</scope>
    <source>
        <strain evidence="1 2">CBS 136260</strain>
    </source>
</reference>
<protein>
    <submittedName>
        <fullName evidence="1">Uncharacterized protein</fullName>
    </submittedName>
</protein>
<organism evidence="1 2">
    <name type="scientific">Emergomyces africanus</name>
    <dbReference type="NCBI Taxonomy" id="1955775"/>
    <lineage>
        <taxon>Eukaryota</taxon>
        <taxon>Fungi</taxon>
        <taxon>Dikarya</taxon>
        <taxon>Ascomycota</taxon>
        <taxon>Pezizomycotina</taxon>
        <taxon>Eurotiomycetes</taxon>
        <taxon>Eurotiomycetidae</taxon>
        <taxon>Onygenales</taxon>
        <taxon>Ajellomycetaceae</taxon>
        <taxon>Emergomyces</taxon>
    </lineage>
</organism>
<comment type="caution">
    <text evidence="1">The sequence shown here is derived from an EMBL/GenBank/DDBJ whole genome shotgun (WGS) entry which is preliminary data.</text>
</comment>
<dbReference type="EMBL" id="LGUA01000207">
    <property type="protein sequence ID" value="OAX83170.1"/>
    <property type="molecule type" value="Genomic_DNA"/>
</dbReference>
<dbReference type="AlphaFoldDB" id="A0A1B7P2C9"/>
<keyword evidence="2" id="KW-1185">Reference proteome</keyword>
<sequence length="630" mass="69288">MLRNRFELGSTLHIYKNEKIQLRTVASTEASYPDSAVYLDRSVLLEAIRSRDAWVFSVPHLELKISIEIESSLQEPKGSLDKILKEIKSTLIKSQLWHDLQVSMVSSDDEIITTQEGIYSLNFVFEFQQSSMLCLRSKPRVPYAAEAGLSAFDLPPSVLRISLHDISLIFNFSSTSSNNSPDGMCSIPKYESFEDLSSTLLQQCGHLTGIMGLAPASDDTYCSSIGGSQTTGRNDDDWMSLDYDSPFSSPQDASDYHPSVLCPPKTKFEHFPKTTYQPFITLLDSGFRTLFCQITPRSTSNVTIITEKPGPSLPEFAPSVFTPGHVNNVVQRSRFIPMISKGIAAMLDNVPRPKAGTLLKWAAVSSIGSEQNSHPDGATNNFVDTANTKSVLKTFLWKSMQHRLCAPEVARQLPSLTTLLKPKNSRSTTSTKSLPETSTFATNLNNHQSFHAARTSDTEWCFTEDSDDHDSLLTDEFNADHEHDPLDTIPNAQCKPSPPRTTAILDDDLSMLDESEQEDNFMTDSPFILRLQSPPPGQSSPSHTTTTTAAAATLIPTPASPPSSEVEILDPSSPIAISEDLKLSPALNSFDAMITNQSNPNLFDNKRTIFPYSNGNSGDGGIGDVEMLLL</sequence>
<accession>A0A1B7P2C9</accession>
<dbReference type="STRING" id="1658172.A0A1B7P2C9"/>
<evidence type="ECO:0000313" key="2">
    <source>
        <dbReference type="Proteomes" id="UP000091918"/>
    </source>
</evidence>
<evidence type="ECO:0000313" key="1">
    <source>
        <dbReference type="EMBL" id="OAX83170.1"/>
    </source>
</evidence>
<proteinExistence type="predicted"/>
<gene>
    <name evidence="1" type="ORF">ACJ72_02478</name>
</gene>
<dbReference type="Proteomes" id="UP000091918">
    <property type="component" value="Unassembled WGS sequence"/>
</dbReference>
<dbReference type="OrthoDB" id="4187154at2759"/>
<name>A0A1B7P2C9_9EURO</name>